<keyword evidence="3" id="KW-1185">Reference proteome</keyword>
<dbReference type="EMBL" id="JAACJO010000007">
    <property type="protein sequence ID" value="KAF5355789.1"/>
    <property type="molecule type" value="Genomic_DNA"/>
</dbReference>
<name>A0A8H5D8Y5_9AGAR</name>
<gene>
    <name evidence="2" type="ORF">D9756_004295</name>
</gene>
<protein>
    <submittedName>
        <fullName evidence="2">Uncharacterized protein</fullName>
    </submittedName>
</protein>
<organism evidence="2 3">
    <name type="scientific">Leucocoprinus leucothites</name>
    <dbReference type="NCBI Taxonomy" id="201217"/>
    <lineage>
        <taxon>Eukaryota</taxon>
        <taxon>Fungi</taxon>
        <taxon>Dikarya</taxon>
        <taxon>Basidiomycota</taxon>
        <taxon>Agaricomycotina</taxon>
        <taxon>Agaricomycetes</taxon>
        <taxon>Agaricomycetidae</taxon>
        <taxon>Agaricales</taxon>
        <taxon>Agaricineae</taxon>
        <taxon>Agaricaceae</taxon>
        <taxon>Leucocoprinus</taxon>
    </lineage>
</organism>
<accession>A0A8H5D8Y5</accession>
<evidence type="ECO:0000256" key="1">
    <source>
        <dbReference type="SAM" id="MobiDB-lite"/>
    </source>
</evidence>
<dbReference type="Proteomes" id="UP000559027">
    <property type="component" value="Unassembled WGS sequence"/>
</dbReference>
<proteinExistence type="predicted"/>
<dbReference type="OrthoDB" id="3034033at2759"/>
<comment type="caution">
    <text evidence="2">The sequence shown here is derived from an EMBL/GenBank/DDBJ whole genome shotgun (WGS) entry which is preliminary data.</text>
</comment>
<dbReference type="AlphaFoldDB" id="A0A8H5D8Y5"/>
<evidence type="ECO:0000313" key="3">
    <source>
        <dbReference type="Proteomes" id="UP000559027"/>
    </source>
</evidence>
<evidence type="ECO:0000313" key="2">
    <source>
        <dbReference type="EMBL" id="KAF5355789.1"/>
    </source>
</evidence>
<reference evidence="2 3" key="1">
    <citation type="journal article" date="2020" name="ISME J.">
        <title>Uncovering the hidden diversity of litter-decomposition mechanisms in mushroom-forming fungi.</title>
        <authorList>
            <person name="Floudas D."/>
            <person name="Bentzer J."/>
            <person name="Ahren D."/>
            <person name="Johansson T."/>
            <person name="Persson P."/>
            <person name="Tunlid A."/>
        </authorList>
    </citation>
    <scope>NUCLEOTIDE SEQUENCE [LARGE SCALE GENOMIC DNA]</scope>
    <source>
        <strain evidence="2 3">CBS 146.42</strain>
    </source>
</reference>
<sequence length="215" mass="24252">MLSDSRFAQVVYNLRDANAYFYAEARCYRAFHKPTHYAKRRAIRLNLNVDTRKAMNMPTIEAYCRHDPLIIQTYSPIAESNAHANTNGWVSGPTNNELLNINAALSEYLSRINTAGSSGTRDEPLHRPPTRKGYGAILRPLPDVPLDIAVYPDLTRSSSSSSSSSMITTPKDKARPLTVRTNLKRRSPCDVEDADNYVEKRPKYGRKHWVPAPAF</sequence>
<feature type="region of interest" description="Disordered" evidence="1">
    <location>
        <begin position="155"/>
        <end position="186"/>
    </location>
</feature>
<feature type="region of interest" description="Disordered" evidence="1">
    <location>
        <begin position="115"/>
        <end position="136"/>
    </location>
</feature>